<dbReference type="AlphaFoldDB" id="A0A1T0CTI5"/>
<protein>
    <submittedName>
        <fullName evidence="1">Uncharacterized protein</fullName>
    </submittedName>
</protein>
<name>A0A1T0CTI5_9GAMM</name>
<dbReference type="OrthoDB" id="6658094at2"/>
<sequence length="144" mass="16196">MANFSPSIQFAKRWLGTPASARSAVYDELDDIIRLLDSSEPVSDFRFSHPDFNQAMQGFMQDGSSTNTQAMRLVHSLDTTSLDGEATATLTDNDLQALEARLNHNLSAQIDEFLGDHMSQLSDDLRAWLQTTIRNELANYQRQN</sequence>
<keyword evidence="2" id="KW-1185">Reference proteome</keyword>
<evidence type="ECO:0000313" key="2">
    <source>
        <dbReference type="Proteomes" id="UP000189800"/>
    </source>
</evidence>
<dbReference type="Proteomes" id="UP000189800">
    <property type="component" value="Unassembled WGS sequence"/>
</dbReference>
<gene>
    <name evidence="1" type="ORF">B0680_01460</name>
</gene>
<comment type="caution">
    <text evidence="1">The sequence shown here is derived from an EMBL/GenBank/DDBJ whole genome shotgun (WGS) entry which is preliminary data.</text>
</comment>
<proteinExistence type="predicted"/>
<evidence type="ECO:0000313" key="1">
    <source>
        <dbReference type="EMBL" id="OOS25529.1"/>
    </source>
</evidence>
<dbReference type="EMBL" id="MUYU01000006">
    <property type="protein sequence ID" value="OOS25529.1"/>
    <property type="molecule type" value="Genomic_DNA"/>
</dbReference>
<reference evidence="1 2" key="1">
    <citation type="submission" date="2017-02" db="EMBL/GenBank/DDBJ databases">
        <title>Draft genome sequence of Moraxella pluranimalium CCUG 54913T type strain.</title>
        <authorList>
            <person name="Salva-Serra F."/>
            <person name="Engstrom-Jakobsson H."/>
            <person name="Thorell K."/>
            <person name="Jaen-Luchoro D."/>
            <person name="Gonzales-Siles L."/>
            <person name="Karlsson R."/>
            <person name="Yazdan S."/>
            <person name="Boulund F."/>
            <person name="Johnning A."/>
            <person name="Engstrand L."/>
            <person name="Kristiansson E."/>
            <person name="Moore E."/>
        </authorList>
    </citation>
    <scope>NUCLEOTIDE SEQUENCE [LARGE SCALE GENOMIC DNA]</scope>
    <source>
        <strain evidence="1 2">CCUG 54913</strain>
    </source>
</reference>
<dbReference type="RefSeq" id="WP_078253285.1">
    <property type="nucleotide sequence ID" value="NZ_MUYU01000006.1"/>
</dbReference>
<accession>A0A1T0CTI5</accession>
<organism evidence="1 2">
    <name type="scientific">Moraxella pluranimalium</name>
    <dbReference type="NCBI Taxonomy" id="470453"/>
    <lineage>
        <taxon>Bacteria</taxon>
        <taxon>Pseudomonadati</taxon>
        <taxon>Pseudomonadota</taxon>
        <taxon>Gammaproteobacteria</taxon>
        <taxon>Moraxellales</taxon>
        <taxon>Moraxellaceae</taxon>
        <taxon>Moraxella</taxon>
    </lineage>
</organism>
<dbReference type="STRING" id="470453.B0680_01460"/>